<proteinExistence type="inferred from homology"/>
<keyword evidence="3 6" id="KW-0560">Oxidoreductase</keyword>
<sequence length="534" mass="59642">MQFSASLFAISFVASALILVWVFRIGSRASDLPPGPPTLPLLGNLHQMPKKKSHEQYQLWAKEYGPIYSLILGQKTVIVLADGTVMHDLLDVKGANYADRPNTYVRHLFENSRTVMRGYDDVLRLERKLYHAALNTNTVQKYIPYQELETLKLCVDLLEKPSSFIEHISRTIGSISASITYGFRLPETESQETKELMGNSHGFVRLVGKSQLLDMFPAVRPILDIIPRQWNTLAREAVQAYESERAVFYKYYNKAINGSPTCFAREIAASQEKWRGTADGELLTNHAAAYIAGVSFEAGADTSIYTLQTFFKAMLLFPEAQKKAQQELDAVVGPDTLPSQGHLAGLPYLNAVAKETLRWLPVGLNGAVPHATSREDYYRGFRIPKGSTVILGVWAANHQEQDFPNPRDFIPERQVQDTSIFASQFAATPRERGGYGFGSGRRMCPGIHVATNNLLIAMARILWAFDIRPATTANGQEIPVDRDAIADSAAGHPLAFACEILPRSNNRTALIRKEWELSSNQRLEADGNWKKNKL</sequence>
<dbReference type="InterPro" id="IPR050364">
    <property type="entry name" value="Cytochrome_P450_fung"/>
</dbReference>
<dbReference type="InterPro" id="IPR002401">
    <property type="entry name" value="Cyt_P450_E_grp-I"/>
</dbReference>
<evidence type="ECO:0000313" key="7">
    <source>
        <dbReference type="EMBL" id="KAL1792997.1"/>
    </source>
</evidence>
<gene>
    <name evidence="7" type="ORF">ACET3X_007979</name>
</gene>
<accession>A0ABR3U8Y4</accession>
<dbReference type="InterPro" id="IPR036396">
    <property type="entry name" value="Cyt_P450_sf"/>
</dbReference>
<organism evidence="7 8">
    <name type="scientific">Alternaria dauci</name>
    <dbReference type="NCBI Taxonomy" id="48095"/>
    <lineage>
        <taxon>Eukaryota</taxon>
        <taxon>Fungi</taxon>
        <taxon>Dikarya</taxon>
        <taxon>Ascomycota</taxon>
        <taxon>Pezizomycotina</taxon>
        <taxon>Dothideomycetes</taxon>
        <taxon>Pleosporomycetidae</taxon>
        <taxon>Pleosporales</taxon>
        <taxon>Pleosporineae</taxon>
        <taxon>Pleosporaceae</taxon>
        <taxon>Alternaria</taxon>
        <taxon>Alternaria sect. Porri</taxon>
    </lineage>
</organism>
<evidence type="ECO:0008006" key="9">
    <source>
        <dbReference type="Google" id="ProtNLM"/>
    </source>
</evidence>
<evidence type="ECO:0000256" key="5">
    <source>
        <dbReference type="ARBA" id="ARBA00023033"/>
    </source>
</evidence>
<dbReference type="PANTHER" id="PTHR46300">
    <property type="entry name" value="P450, PUTATIVE (EUROFUNG)-RELATED-RELATED"/>
    <property type="match status" value="1"/>
</dbReference>
<dbReference type="InterPro" id="IPR001128">
    <property type="entry name" value="Cyt_P450"/>
</dbReference>
<reference evidence="7 8" key="1">
    <citation type="submission" date="2024-09" db="EMBL/GenBank/DDBJ databases">
        <title>T2T genomes of carrot and Alternaria dauci and their utility for understanding host-pathogen interaction during carrot leaf blight disease.</title>
        <authorList>
            <person name="Liu W."/>
            <person name="Xu S."/>
            <person name="Ou C."/>
            <person name="Liu X."/>
            <person name="Zhuang F."/>
            <person name="Deng X.W."/>
        </authorList>
    </citation>
    <scope>NUCLEOTIDE SEQUENCE [LARGE SCALE GENOMIC DNA]</scope>
    <source>
        <strain evidence="7 8">A2016</strain>
    </source>
</reference>
<protein>
    <recommendedName>
        <fullName evidence="9">Cytochrome P450 monooxygenase</fullName>
    </recommendedName>
</protein>
<comment type="similarity">
    <text evidence="1 6">Belongs to the cytochrome P450 family.</text>
</comment>
<keyword evidence="8" id="KW-1185">Reference proteome</keyword>
<dbReference type="Gene3D" id="1.10.630.10">
    <property type="entry name" value="Cytochrome P450"/>
    <property type="match status" value="1"/>
</dbReference>
<evidence type="ECO:0000313" key="8">
    <source>
        <dbReference type="Proteomes" id="UP001578633"/>
    </source>
</evidence>
<keyword evidence="5 6" id="KW-0503">Monooxygenase</keyword>
<dbReference type="GeneID" id="96088301"/>
<dbReference type="RefSeq" id="XP_069303581.1">
    <property type="nucleotide sequence ID" value="XM_069454649.1"/>
</dbReference>
<evidence type="ECO:0000256" key="3">
    <source>
        <dbReference type="ARBA" id="ARBA00023002"/>
    </source>
</evidence>
<comment type="caution">
    <text evidence="7">The sequence shown here is derived from an EMBL/GenBank/DDBJ whole genome shotgun (WGS) entry which is preliminary data.</text>
</comment>
<keyword evidence="2 6" id="KW-0479">Metal-binding</keyword>
<keyword evidence="6" id="KW-0349">Heme</keyword>
<evidence type="ECO:0000256" key="4">
    <source>
        <dbReference type="ARBA" id="ARBA00023004"/>
    </source>
</evidence>
<evidence type="ECO:0000256" key="6">
    <source>
        <dbReference type="RuleBase" id="RU000461"/>
    </source>
</evidence>
<dbReference type="InterPro" id="IPR017972">
    <property type="entry name" value="Cyt_P450_CS"/>
</dbReference>
<keyword evidence="4 6" id="KW-0408">Iron</keyword>
<dbReference type="EMBL" id="JBHGVX010000008">
    <property type="protein sequence ID" value="KAL1792997.1"/>
    <property type="molecule type" value="Genomic_DNA"/>
</dbReference>
<name>A0ABR3U8Y4_9PLEO</name>
<dbReference type="Pfam" id="PF00067">
    <property type="entry name" value="p450"/>
    <property type="match status" value="1"/>
</dbReference>
<dbReference type="Proteomes" id="UP001578633">
    <property type="component" value="Chromosome 8"/>
</dbReference>
<dbReference type="PANTHER" id="PTHR46300:SF2">
    <property type="entry name" value="CYTOCHROME P450 MONOOXYGENASE ALNH-RELATED"/>
    <property type="match status" value="1"/>
</dbReference>
<dbReference type="SUPFAM" id="SSF48264">
    <property type="entry name" value="Cytochrome P450"/>
    <property type="match status" value="1"/>
</dbReference>
<dbReference type="CDD" id="cd11065">
    <property type="entry name" value="CYP64-like"/>
    <property type="match status" value="1"/>
</dbReference>
<dbReference type="PROSITE" id="PS00086">
    <property type="entry name" value="CYTOCHROME_P450"/>
    <property type="match status" value="1"/>
</dbReference>
<evidence type="ECO:0000256" key="2">
    <source>
        <dbReference type="ARBA" id="ARBA00022723"/>
    </source>
</evidence>
<evidence type="ECO:0000256" key="1">
    <source>
        <dbReference type="ARBA" id="ARBA00010617"/>
    </source>
</evidence>
<dbReference type="PRINTS" id="PR00463">
    <property type="entry name" value="EP450I"/>
</dbReference>